<evidence type="ECO:0000256" key="2">
    <source>
        <dbReference type="ARBA" id="ARBA00022603"/>
    </source>
</evidence>
<evidence type="ECO:0000256" key="4">
    <source>
        <dbReference type="ARBA" id="ARBA00022691"/>
    </source>
</evidence>
<evidence type="ECO:0000256" key="5">
    <source>
        <dbReference type="ARBA" id="ARBA00023098"/>
    </source>
</evidence>
<dbReference type="InterPro" id="IPR003333">
    <property type="entry name" value="CMAS"/>
</dbReference>
<dbReference type="GO" id="GO:0008168">
    <property type="term" value="F:methyltransferase activity"/>
    <property type="evidence" value="ECO:0007669"/>
    <property type="project" value="UniProtKB-KW"/>
</dbReference>
<comment type="caution">
    <text evidence="7">The sequence shown here is derived from an EMBL/GenBank/DDBJ whole genome shotgun (WGS) entry which is preliminary data.</text>
</comment>
<dbReference type="GO" id="GO:0008610">
    <property type="term" value="P:lipid biosynthetic process"/>
    <property type="evidence" value="ECO:0007669"/>
    <property type="project" value="InterPro"/>
</dbReference>
<protein>
    <submittedName>
        <fullName evidence="7">Cyclopropane-fatty-acyl-phospholipid synthase family protein</fullName>
        <ecNumber evidence="7">2.1.1.-</ecNumber>
    </submittedName>
</protein>
<name>A0AAP6MMV9_9GAMM</name>
<comment type="similarity">
    <text evidence="1">Belongs to the CFA/CMAS family.</text>
</comment>
<organism evidence="7 8">
    <name type="scientific">Natronospira elongata</name>
    <dbReference type="NCBI Taxonomy" id="3110268"/>
    <lineage>
        <taxon>Bacteria</taxon>
        <taxon>Pseudomonadati</taxon>
        <taxon>Pseudomonadota</taxon>
        <taxon>Gammaproteobacteria</taxon>
        <taxon>Natronospirales</taxon>
        <taxon>Natronospiraceae</taxon>
        <taxon>Natronospira</taxon>
    </lineage>
</organism>
<evidence type="ECO:0000256" key="1">
    <source>
        <dbReference type="ARBA" id="ARBA00010815"/>
    </source>
</evidence>
<accession>A0AAP6MMV9</accession>
<dbReference type="Proteomes" id="UP001302316">
    <property type="component" value="Unassembled WGS sequence"/>
</dbReference>
<proteinExistence type="inferred from homology"/>
<dbReference type="SUPFAM" id="SSF53335">
    <property type="entry name" value="S-adenosyl-L-methionine-dependent methyltransferases"/>
    <property type="match status" value="1"/>
</dbReference>
<keyword evidence="5" id="KW-0443">Lipid metabolism</keyword>
<dbReference type="PANTHER" id="PTHR43667:SF2">
    <property type="entry name" value="FATTY ACID C-METHYL TRANSFERASE"/>
    <property type="match status" value="1"/>
</dbReference>
<keyword evidence="8" id="KW-1185">Reference proteome</keyword>
<dbReference type="CDD" id="cd02440">
    <property type="entry name" value="AdoMet_MTases"/>
    <property type="match status" value="1"/>
</dbReference>
<evidence type="ECO:0000313" key="8">
    <source>
        <dbReference type="Proteomes" id="UP001302316"/>
    </source>
</evidence>
<dbReference type="AlphaFoldDB" id="A0AAP6MMV9"/>
<gene>
    <name evidence="7" type="ORF">VCB98_08035</name>
</gene>
<dbReference type="Pfam" id="PF02353">
    <property type="entry name" value="CMAS"/>
    <property type="match status" value="1"/>
</dbReference>
<dbReference type="RefSeq" id="WP_346051521.1">
    <property type="nucleotide sequence ID" value="NZ_JAYGII010000014.1"/>
</dbReference>
<keyword evidence="2 7" id="KW-0489">Methyltransferase</keyword>
<keyword evidence="4" id="KW-0949">S-adenosyl-L-methionine</keyword>
<dbReference type="EMBL" id="JAYGII010000014">
    <property type="protein sequence ID" value="MEA5445766.1"/>
    <property type="molecule type" value="Genomic_DNA"/>
</dbReference>
<dbReference type="PANTHER" id="PTHR43667">
    <property type="entry name" value="CYCLOPROPANE-FATTY-ACYL-PHOSPHOLIPID SYNTHASE"/>
    <property type="match status" value="1"/>
</dbReference>
<sequence length="409" mass="46078">MSASKSAQAHASARLSLPVRLLLAAARRLQQGSLEIHLPGMAPQLFSGPVAGPHGVLLIRDTAMFKRLMSGGDLGFAEAWMAGEWTSPDLPALLRCLDLNLDGFKALQRGRAAMRWLRSLRQVLLLRNNRSGSRRNIRYHYDLGNDFYRLWLDPSMTYSSGLFLSPSDDLETAQFNKYQRLLSLSGASAGDHILEIGCGWGSFAIHAARERDCRVTALTLSPAQYEIARARVAEAGLSEKVDVRLQDYRDVAGQFDHIVSIEMFEAVGEAYWPVYFRTLAKRLKPGGRAVIQVITIDEQHFDAYRRDTDFIREYIFPGGVLPSPSRFQSDASEAGLETRKRDFFGEDYARTLRQWAEGFSRVEDDVRKQGFDERFIRMWHYYLAYCEAGFSNGKINLMQTVLTAADGNG</sequence>
<keyword evidence="3 7" id="KW-0808">Transferase</keyword>
<evidence type="ECO:0000256" key="3">
    <source>
        <dbReference type="ARBA" id="ARBA00022679"/>
    </source>
</evidence>
<reference evidence="7 8" key="1">
    <citation type="submission" date="2023-12" db="EMBL/GenBank/DDBJ databases">
        <title>Whole-genome sequencing of halo(alkali)philic microorganisms from hypersaline lakes.</title>
        <authorList>
            <person name="Sorokin D.Y."/>
            <person name="Merkel A.Y."/>
            <person name="Messina E."/>
            <person name="Yakimov M."/>
        </authorList>
    </citation>
    <scope>NUCLEOTIDE SEQUENCE [LARGE SCALE GENOMIC DNA]</scope>
    <source>
        <strain evidence="7 8">AB-CW1</strain>
    </source>
</reference>
<dbReference type="InterPro" id="IPR029063">
    <property type="entry name" value="SAM-dependent_MTases_sf"/>
</dbReference>
<dbReference type="Gene3D" id="3.40.50.150">
    <property type="entry name" value="Vaccinia Virus protein VP39"/>
    <property type="match status" value="1"/>
</dbReference>
<dbReference type="GO" id="GO:0032259">
    <property type="term" value="P:methylation"/>
    <property type="evidence" value="ECO:0007669"/>
    <property type="project" value="UniProtKB-KW"/>
</dbReference>
<evidence type="ECO:0000256" key="6">
    <source>
        <dbReference type="PIRSR" id="PIRSR003085-1"/>
    </source>
</evidence>
<dbReference type="PIRSF" id="PIRSF003085">
    <property type="entry name" value="CMAS"/>
    <property type="match status" value="1"/>
</dbReference>
<dbReference type="EC" id="2.1.1.-" evidence="7"/>
<feature type="active site" evidence="6">
    <location>
        <position position="386"/>
    </location>
</feature>
<evidence type="ECO:0000313" key="7">
    <source>
        <dbReference type="EMBL" id="MEA5445766.1"/>
    </source>
</evidence>
<dbReference type="InterPro" id="IPR050723">
    <property type="entry name" value="CFA/CMAS"/>
</dbReference>